<keyword evidence="2" id="KW-1133">Transmembrane helix</keyword>
<keyword evidence="2" id="KW-0472">Membrane</keyword>
<dbReference type="Proteomes" id="UP001499841">
    <property type="component" value="Unassembled WGS sequence"/>
</dbReference>
<protein>
    <submittedName>
        <fullName evidence="3">Uncharacterized protein</fullName>
    </submittedName>
</protein>
<feature type="transmembrane region" description="Helical" evidence="2">
    <location>
        <begin position="59"/>
        <end position="79"/>
    </location>
</feature>
<evidence type="ECO:0000313" key="4">
    <source>
        <dbReference type="Proteomes" id="UP001499841"/>
    </source>
</evidence>
<keyword evidence="4" id="KW-1185">Reference proteome</keyword>
<feature type="region of interest" description="Disordered" evidence="1">
    <location>
        <begin position="406"/>
        <end position="425"/>
    </location>
</feature>
<feature type="region of interest" description="Disordered" evidence="1">
    <location>
        <begin position="138"/>
        <end position="176"/>
    </location>
</feature>
<comment type="caution">
    <text evidence="3">The sequence shown here is derived from an EMBL/GenBank/DDBJ whole genome shotgun (WGS) entry which is preliminary data.</text>
</comment>
<name>A0ABP8ET43_9MICO</name>
<reference evidence="4" key="1">
    <citation type="journal article" date="2019" name="Int. J. Syst. Evol. Microbiol.">
        <title>The Global Catalogue of Microorganisms (GCM) 10K type strain sequencing project: providing services to taxonomists for standard genome sequencing and annotation.</title>
        <authorList>
            <consortium name="The Broad Institute Genomics Platform"/>
            <consortium name="The Broad Institute Genome Sequencing Center for Infectious Disease"/>
            <person name="Wu L."/>
            <person name="Ma J."/>
        </authorList>
    </citation>
    <scope>NUCLEOTIDE SEQUENCE [LARGE SCALE GENOMIC DNA]</scope>
    <source>
        <strain evidence="4">JCM 17459</strain>
    </source>
</reference>
<feature type="transmembrane region" description="Helical" evidence="2">
    <location>
        <begin position="293"/>
        <end position="311"/>
    </location>
</feature>
<feature type="transmembrane region" description="Helical" evidence="2">
    <location>
        <begin position="26"/>
        <end position="47"/>
    </location>
</feature>
<feature type="compositionally biased region" description="Low complexity" evidence="1">
    <location>
        <begin position="264"/>
        <end position="282"/>
    </location>
</feature>
<feature type="transmembrane region" description="Helical" evidence="2">
    <location>
        <begin position="214"/>
        <end position="232"/>
    </location>
</feature>
<feature type="transmembrane region" description="Helical" evidence="2">
    <location>
        <begin position="357"/>
        <end position="375"/>
    </location>
</feature>
<feature type="transmembrane region" description="Helical" evidence="2">
    <location>
        <begin position="331"/>
        <end position="350"/>
    </location>
</feature>
<proteinExistence type="predicted"/>
<keyword evidence="2" id="KW-0812">Transmembrane</keyword>
<dbReference type="EMBL" id="BAABBA010000005">
    <property type="protein sequence ID" value="GAA4286918.1"/>
    <property type="molecule type" value="Genomic_DNA"/>
</dbReference>
<organism evidence="3 4">
    <name type="scientific">Georgenia daeguensis</name>
    <dbReference type="NCBI Taxonomy" id="908355"/>
    <lineage>
        <taxon>Bacteria</taxon>
        <taxon>Bacillati</taxon>
        <taxon>Actinomycetota</taxon>
        <taxon>Actinomycetes</taxon>
        <taxon>Micrococcales</taxon>
        <taxon>Bogoriellaceae</taxon>
        <taxon>Georgenia</taxon>
    </lineage>
</organism>
<feature type="compositionally biased region" description="Basic and acidic residues" evidence="1">
    <location>
        <begin position="138"/>
        <end position="150"/>
    </location>
</feature>
<feature type="transmembrane region" description="Helical" evidence="2">
    <location>
        <begin position="181"/>
        <end position="199"/>
    </location>
</feature>
<dbReference type="RefSeq" id="WP_345038963.1">
    <property type="nucleotide sequence ID" value="NZ_BAABBA010000005.1"/>
</dbReference>
<evidence type="ECO:0000256" key="2">
    <source>
        <dbReference type="SAM" id="Phobius"/>
    </source>
</evidence>
<feature type="region of interest" description="Disordered" evidence="1">
    <location>
        <begin position="253"/>
        <end position="286"/>
    </location>
</feature>
<evidence type="ECO:0000313" key="3">
    <source>
        <dbReference type="EMBL" id="GAA4286918.1"/>
    </source>
</evidence>
<evidence type="ECO:0000256" key="1">
    <source>
        <dbReference type="SAM" id="MobiDB-lite"/>
    </source>
</evidence>
<sequence>MPTTTPTTPATRASTTERATVARSSALVLALAWSTVGFATTDLWVVLPSPHPLFAGAHAMLEAGWGVTMTCLMVVPLLAMVVRPDLARAVAVQVALLAACTAPAGLLALDVAVVLLGVAQLLTAGIVAWVYRGRRPVHGEPRGEPRRDEPAGGGEPGRGEPRGGRSHRGGPRTGEPRRLTAVWSVLTVIVFVGLPWGGFMRTSGSYYPDGSRNGAILLAATVAAAWVFAWLLRRPAAVPPAPRWSAVPAPEARSSVMPAPAPRPATAAPADRPAATSPADPATPDRWRRGAPLLALATAGAVPWLVYVWHLTAEARSPGHIPYLTNSVDHWPQQAAAALALVVLTVAAVAGLGSVRLAGWTAGLAAVGLGGFSLLYPDVGASLGPNWGALAVVWGVGVVVASAAHPDQRPPASAGGTVRAVATPP</sequence>
<feature type="transmembrane region" description="Helical" evidence="2">
    <location>
        <begin position="112"/>
        <end position="131"/>
    </location>
</feature>
<gene>
    <name evidence="3" type="ORF">GCM10022262_12770</name>
</gene>
<feature type="transmembrane region" description="Helical" evidence="2">
    <location>
        <begin position="387"/>
        <end position="404"/>
    </location>
</feature>
<feature type="transmembrane region" description="Helical" evidence="2">
    <location>
        <begin position="86"/>
        <end position="106"/>
    </location>
</feature>
<accession>A0ABP8ET43</accession>